<evidence type="ECO:0000256" key="8">
    <source>
        <dbReference type="ARBA" id="ARBA00022837"/>
    </source>
</evidence>
<dbReference type="GO" id="GO:0045296">
    <property type="term" value="F:cadherin binding"/>
    <property type="evidence" value="ECO:0007669"/>
    <property type="project" value="TreeGrafter"/>
</dbReference>
<evidence type="ECO:0000256" key="13">
    <source>
        <dbReference type="ARBA" id="ARBA00023326"/>
    </source>
</evidence>
<evidence type="ECO:0000256" key="7">
    <source>
        <dbReference type="ARBA" id="ARBA00022801"/>
    </source>
</evidence>
<dbReference type="SMART" id="SM00112">
    <property type="entry name" value="CA"/>
    <property type="match status" value="8"/>
</dbReference>
<evidence type="ECO:0000256" key="5">
    <source>
        <dbReference type="ARBA" id="ARBA00022729"/>
    </source>
</evidence>
<keyword evidence="9" id="KW-1133">Transmembrane helix</keyword>
<dbReference type="PROSITE" id="PS51760">
    <property type="entry name" value="GH10_2"/>
    <property type="match status" value="1"/>
</dbReference>
<feature type="domain" description="Cadherin" evidence="15">
    <location>
        <begin position="844"/>
        <end position="956"/>
    </location>
</feature>
<dbReference type="PANTHER" id="PTHR24027">
    <property type="entry name" value="CADHERIN-23"/>
    <property type="match status" value="1"/>
</dbReference>
<dbReference type="GO" id="GO:0007156">
    <property type="term" value="P:homophilic cell adhesion via plasma membrane adhesion molecules"/>
    <property type="evidence" value="ECO:0007669"/>
    <property type="project" value="InterPro"/>
</dbReference>
<keyword evidence="8 14" id="KW-0106">Calcium</keyword>
<feature type="domain" description="Cadherin" evidence="15">
    <location>
        <begin position="321"/>
        <end position="428"/>
    </location>
</feature>
<feature type="domain" description="Cadherin" evidence="15">
    <location>
        <begin position="971"/>
        <end position="1025"/>
    </location>
</feature>
<keyword evidence="10" id="KW-0472">Membrane</keyword>
<dbReference type="PANTHER" id="PTHR24027:SF442">
    <property type="entry name" value="PROTOCADHERIN-15 ISOFORM X1"/>
    <property type="match status" value="1"/>
</dbReference>
<comment type="similarity">
    <text evidence="2">Belongs to the glycosyl hydrolase 10 (cellulase F) family.</text>
</comment>
<dbReference type="InterPro" id="IPR001000">
    <property type="entry name" value="GH10_dom"/>
</dbReference>
<evidence type="ECO:0000259" key="15">
    <source>
        <dbReference type="PROSITE" id="PS50268"/>
    </source>
</evidence>
<feature type="domain" description="Cadherin" evidence="15">
    <location>
        <begin position="223"/>
        <end position="346"/>
    </location>
</feature>
<protein>
    <submittedName>
        <fullName evidence="17">Uncharacterized protein</fullName>
    </submittedName>
</protein>
<keyword evidence="18" id="KW-1185">Reference proteome</keyword>
<dbReference type="InterPro" id="IPR039808">
    <property type="entry name" value="Cadherin"/>
</dbReference>
<keyword evidence="12" id="KW-0119">Carbohydrate metabolism</keyword>
<dbReference type="FunFam" id="2.60.40.60:FF:000013">
    <property type="entry name" value="Cadherin EGF LAG seven-pass G-type receptor"/>
    <property type="match status" value="1"/>
</dbReference>
<dbReference type="PRINTS" id="PR00205">
    <property type="entry name" value="CADHERIN"/>
</dbReference>
<accession>A0A7J7JEN7</accession>
<dbReference type="PROSITE" id="PS50268">
    <property type="entry name" value="CADHERIN_2"/>
    <property type="match status" value="9"/>
</dbReference>
<proteinExistence type="inferred from homology"/>
<keyword evidence="7" id="KW-0378">Hydrolase</keyword>
<feature type="domain" description="Cadherin" evidence="15">
    <location>
        <begin position="529"/>
        <end position="626"/>
    </location>
</feature>
<dbReference type="Proteomes" id="UP000593567">
    <property type="component" value="Unassembled WGS sequence"/>
</dbReference>
<dbReference type="InterPro" id="IPR020894">
    <property type="entry name" value="Cadherin_CS"/>
</dbReference>
<dbReference type="Pfam" id="PF00331">
    <property type="entry name" value="Glyco_hydro_10"/>
    <property type="match status" value="1"/>
</dbReference>
<evidence type="ECO:0000256" key="2">
    <source>
        <dbReference type="ARBA" id="ARBA00007495"/>
    </source>
</evidence>
<feature type="domain" description="Cadherin" evidence="15">
    <location>
        <begin position="429"/>
        <end position="528"/>
    </location>
</feature>
<name>A0A7J7JEN7_BUGNE</name>
<dbReference type="Gene3D" id="3.20.20.80">
    <property type="entry name" value="Glycosidases"/>
    <property type="match status" value="1"/>
</dbReference>
<evidence type="ECO:0000256" key="4">
    <source>
        <dbReference type="ARBA" id="ARBA00022692"/>
    </source>
</evidence>
<keyword evidence="5" id="KW-0732">Signal</keyword>
<dbReference type="Gene3D" id="2.60.40.60">
    <property type="entry name" value="Cadherins"/>
    <property type="match status" value="9"/>
</dbReference>
<evidence type="ECO:0000256" key="6">
    <source>
        <dbReference type="ARBA" id="ARBA00022737"/>
    </source>
</evidence>
<comment type="caution">
    <text evidence="17">The sequence shown here is derived from an EMBL/GenBank/DDBJ whole genome shotgun (WGS) entry which is preliminary data.</text>
</comment>
<evidence type="ECO:0000256" key="12">
    <source>
        <dbReference type="ARBA" id="ARBA00023277"/>
    </source>
</evidence>
<keyword evidence="4" id="KW-0812">Transmembrane</keyword>
<feature type="domain" description="Cadherin" evidence="15">
    <location>
        <begin position="742"/>
        <end position="843"/>
    </location>
</feature>
<dbReference type="CDD" id="cd11304">
    <property type="entry name" value="Cadherin_repeat"/>
    <property type="match status" value="9"/>
</dbReference>
<dbReference type="FunFam" id="2.60.40.60:FF:000020">
    <property type="entry name" value="Dachsous cadherin-related 1b"/>
    <property type="match status" value="2"/>
</dbReference>
<dbReference type="GO" id="GO:0008013">
    <property type="term" value="F:beta-catenin binding"/>
    <property type="evidence" value="ECO:0007669"/>
    <property type="project" value="TreeGrafter"/>
</dbReference>
<keyword evidence="6" id="KW-0677">Repeat</keyword>
<dbReference type="GO" id="GO:0016342">
    <property type="term" value="C:catenin complex"/>
    <property type="evidence" value="ECO:0007669"/>
    <property type="project" value="TreeGrafter"/>
</dbReference>
<evidence type="ECO:0000256" key="14">
    <source>
        <dbReference type="PROSITE-ProRule" id="PRU00043"/>
    </source>
</evidence>
<dbReference type="GO" id="GO:0031176">
    <property type="term" value="F:endo-1,4-beta-xylanase activity"/>
    <property type="evidence" value="ECO:0007669"/>
    <property type="project" value="UniProtKB-ARBA"/>
</dbReference>
<dbReference type="GO" id="GO:0016477">
    <property type="term" value="P:cell migration"/>
    <property type="evidence" value="ECO:0007669"/>
    <property type="project" value="TreeGrafter"/>
</dbReference>
<evidence type="ECO:0000256" key="3">
    <source>
        <dbReference type="ARBA" id="ARBA00022536"/>
    </source>
</evidence>
<gene>
    <name evidence="17" type="ORF">EB796_017605</name>
</gene>
<evidence type="ECO:0000259" key="16">
    <source>
        <dbReference type="PROSITE" id="PS51760"/>
    </source>
</evidence>
<dbReference type="Pfam" id="PF00028">
    <property type="entry name" value="Cadherin"/>
    <property type="match status" value="5"/>
</dbReference>
<reference evidence="17" key="1">
    <citation type="submission" date="2020-06" db="EMBL/GenBank/DDBJ databases">
        <title>Draft genome of Bugula neritina, a colonial animal packing powerful symbionts and potential medicines.</title>
        <authorList>
            <person name="Rayko M."/>
        </authorList>
    </citation>
    <scope>NUCLEOTIDE SEQUENCE [LARGE SCALE GENOMIC DNA]</scope>
    <source>
        <strain evidence="17">Kwan_BN1</strain>
    </source>
</reference>
<evidence type="ECO:0000313" key="17">
    <source>
        <dbReference type="EMBL" id="KAF6024084.1"/>
    </source>
</evidence>
<evidence type="ECO:0000256" key="11">
    <source>
        <dbReference type="ARBA" id="ARBA00023157"/>
    </source>
</evidence>
<keyword evidence="11" id="KW-1015">Disulfide bond</keyword>
<feature type="domain" description="Cadherin" evidence="15">
    <location>
        <begin position="115"/>
        <end position="222"/>
    </location>
</feature>
<keyword evidence="13" id="KW-0624">Polysaccharide degradation</keyword>
<dbReference type="InterPro" id="IPR015919">
    <property type="entry name" value="Cadherin-like_sf"/>
</dbReference>
<feature type="domain" description="GH10" evidence="16">
    <location>
        <begin position="1"/>
        <end position="110"/>
    </location>
</feature>
<evidence type="ECO:0000256" key="1">
    <source>
        <dbReference type="ARBA" id="ARBA00004370"/>
    </source>
</evidence>
<feature type="domain" description="Cadherin" evidence="15">
    <location>
        <begin position="627"/>
        <end position="741"/>
    </location>
</feature>
<dbReference type="GO" id="GO:0005509">
    <property type="term" value="F:calcium ion binding"/>
    <property type="evidence" value="ECO:0007669"/>
    <property type="project" value="UniProtKB-UniRule"/>
</dbReference>
<organism evidence="17 18">
    <name type="scientific">Bugula neritina</name>
    <name type="common">Brown bryozoan</name>
    <name type="synonym">Sertularia neritina</name>
    <dbReference type="NCBI Taxonomy" id="10212"/>
    <lineage>
        <taxon>Eukaryota</taxon>
        <taxon>Metazoa</taxon>
        <taxon>Spiralia</taxon>
        <taxon>Lophotrochozoa</taxon>
        <taxon>Bryozoa</taxon>
        <taxon>Gymnolaemata</taxon>
        <taxon>Cheilostomatida</taxon>
        <taxon>Flustrina</taxon>
        <taxon>Buguloidea</taxon>
        <taxon>Bugulidae</taxon>
        <taxon>Bugula</taxon>
    </lineage>
</organism>
<dbReference type="PROSITE" id="PS00232">
    <property type="entry name" value="CADHERIN_1"/>
    <property type="match status" value="6"/>
</dbReference>
<dbReference type="OrthoDB" id="26203at2759"/>
<dbReference type="SUPFAM" id="SSF49313">
    <property type="entry name" value="Cadherin-like"/>
    <property type="match status" value="9"/>
</dbReference>
<dbReference type="SUPFAM" id="SSF51445">
    <property type="entry name" value="(Trans)glycosidases"/>
    <property type="match status" value="1"/>
</dbReference>
<dbReference type="AlphaFoldDB" id="A0A7J7JEN7"/>
<dbReference type="GO" id="GO:0000272">
    <property type="term" value="P:polysaccharide catabolic process"/>
    <property type="evidence" value="ECO:0007669"/>
    <property type="project" value="UniProtKB-KW"/>
</dbReference>
<comment type="subcellular location">
    <subcellularLocation>
        <location evidence="1">Membrane</location>
    </subcellularLocation>
</comment>
<evidence type="ECO:0000313" key="18">
    <source>
        <dbReference type="Proteomes" id="UP000593567"/>
    </source>
</evidence>
<evidence type="ECO:0000256" key="9">
    <source>
        <dbReference type="ARBA" id="ARBA00022989"/>
    </source>
</evidence>
<dbReference type="EMBL" id="VXIV02002619">
    <property type="protein sequence ID" value="KAF6024084.1"/>
    <property type="molecule type" value="Genomic_DNA"/>
</dbReference>
<evidence type="ECO:0000256" key="10">
    <source>
        <dbReference type="ARBA" id="ARBA00023136"/>
    </source>
</evidence>
<sequence>MSAKVPLDGLGAQGHFNGRPSGPAILDRLDRLAVLGLPIWITELDYANSNDQERADGLEDALLAFFSHQNVGGVLFWGFYEGKHWRGKEAALVNGKDMKITVNVLDINDSPPHFTSALYEWAVTEVSPANFTVGHLSAVDHDFKPEHTRLKFKLIPENSSIFQLDEDTGEIFLSVEVSSILSKVGRHFFTAYVYDPTASMIQRDEAKVEIQILDSNDHAPVFSQLRYLFTISKRSQSNFVGKVVATDDDIDMWNAEITYSIQFFNEKPLPFHIHSKSGSIWSSLTDLDTSATFLFAVVAQDRGIPRQRGSAIVEVKIIAFSTSSYSGTVEEGAVFNQTVTIRPPIYAVDTKTITSVMYTLQPQNGYDLFAIDSSTGIVYVKTTDPNSLDFELESSYFLQVIAGDEFGSGVGANLTVEVVDVNDNPPVFSQHSYQFEVSEDMNNYVLGGVTSTDVDTNSLTTYRILGDAGPFFMNLDNGELRVTGGLDVEINPIYKFQVEARDQMNTELFDTAEVVIRVTDINDNSPSFTEDVYWWFIPEDSPVGAVVGEVRATDKENDTLVFSIKSSEDTPFVIDKYNGTVQLTTLLDREDKSDYKFTIQVNDSGLANYTQVLVTVVDVNDNKPVFSELIYYGAVTERAAVDSVVMVVLATDDDELNTNNSKVSYSIDDSGNNLFYITKDGVVKVKQEFTLFQLQNLSIYNRAEFTISLKVLAKDHGNPPLSSMADAILSVKHEGEDVPSFESFPYEVEVPEGVAVDTKVATVKATVAEENVVLNYRLVGSYEAFTMKDDVSGDIYTQANLDRESINYFLLTIEAVDNRTPQKTGYAMVAVTIQDVNDHPPQFDTEKLEFSRPEGYYNNTLLTQLQAADRDAGINADIAYSIIGSTQDQVNVSNKDDSFYIHEKTGKLYINGDLDYESAQSYHLTIRAIDGGIVKLTDSLVVTIHLTDVNDNSPTFADAYGPYSVKENIHGVNITTLKATDLDSGPNGKVYYSLIAGDPYGEFFLDNTGTIGAVLRVRQFLDYERILNTI</sequence>
<dbReference type="InterPro" id="IPR017853">
    <property type="entry name" value="GH"/>
</dbReference>
<keyword evidence="3" id="KW-0245">EGF-like domain</keyword>
<dbReference type="InterPro" id="IPR002126">
    <property type="entry name" value="Cadherin-like_dom"/>
</dbReference>